<dbReference type="Gene3D" id="2.40.260.10">
    <property type="entry name" value="Sortase"/>
    <property type="match status" value="1"/>
</dbReference>
<dbReference type="InterPro" id="IPR041999">
    <property type="entry name" value="Sortase_D_1"/>
</dbReference>
<evidence type="ECO:0000313" key="3">
    <source>
        <dbReference type="EMBL" id="MBU9735523.1"/>
    </source>
</evidence>
<keyword evidence="4" id="KW-1185">Reference proteome</keyword>
<sequence length="207" mass="22965">MPLIFTVIGCVLVITALSPVIDLTYQVANMVVASEVPNFARELNSIYVEPTAAQNDENIIPFDSLQLPGVGQQYGEISCERIGLNGPLYYGDTNQILKAGVGQYTGSFFPGFGRPLLLAAHNTTYFKPLQDIKEGDVVTIKTSYGVYEYQVTGSRVAHHLDDTAYDLMQDKEQLIMYTCYPFEMLVGITKQERLFVYADKISGPVVE</sequence>
<protein>
    <submittedName>
        <fullName evidence="3">Class D sortase</fullName>
    </submittedName>
</protein>
<dbReference type="EMBL" id="JAHQCW010000003">
    <property type="protein sequence ID" value="MBU9735523.1"/>
    <property type="molecule type" value="Genomic_DNA"/>
</dbReference>
<dbReference type="InterPro" id="IPR023365">
    <property type="entry name" value="Sortase_dom-sf"/>
</dbReference>
<proteinExistence type="predicted"/>
<dbReference type="RefSeq" id="WP_238723611.1">
    <property type="nucleotide sequence ID" value="NZ_JAHQCY010000001.1"/>
</dbReference>
<accession>A0A949K4Q4</accession>
<feature type="active site" description="Acyl-thioester intermediate" evidence="2">
    <location>
        <position position="179"/>
    </location>
</feature>
<dbReference type="AlphaFoldDB" id="A0A949K4Q4"/>
<evidence type="ECO:0000256" key="1">
    <source>
        <dbReference type="ARBA" id="ARBA00022801"/>
    </source>
</evidence>
<gene>
    <name evidence="3" type="ORF">KTH89_03175</name>
</gene>
<dbReference type="InterPro" id="IPR005754">
    <property type="entry name" value="Sortase"/>
</dbReference>
<evidence type="ECO:0000313" key="4">
    <source>
        <dbReference type="Proteomes" id="UP000712157"/>
    </source>
</evidence>
<dbReference type="GO" id="GO:0016787">
    <property type="term" value="F:hydrolase activity"/>
    <property type="evidence" value="ECO:0007669"/>
    <property type="project" value="UniProtKB-KW"/>
</dbReference>
<evidence type="ECO:0000256" key="2">
    <source>
        <dbReference type="PIRSR" id="PIRSR605754-1"/>
    </source>
</evidence>
<reference evidence="3" key="1">
    <citation type="submission" date="2021-06" db="EMBL/GenBank/DDBJ databases">
        <title>Description of novel taxa of the family Lachnospiraceae.</title>
        <authorList>
            <person name="Chaplin A.V."/>
            <person name="Sokolova S.R."/>
            <person name="Pikina A.P."/>
            <person name="Korzhanova M."/>
            <person name="Belova V."/>
            <person name="Korostin D."/>
            <person name="Efimov B.A."/>
        </authorList>
    </citation>
    <scope>NUCLEOTIDE SEQUENCE</scope>
    <source>
        <strain evidence="3">ASD5720</strain>
    </source>
</reference>
<dbReference type="NCBIfam" id="TIGR01076">
    <property type="entry name" value="sortase_fam"/>
    <property type="match status" value="1"/>
</dbReference>
<organism evidence="3 4">
    <name type="scientific">Diplocloster agilis</name>
    <dbReference type="NCBI Taxonomy" id="2850323"/>
    <lineage>
        <taxon>Bacteria</taxon>
        <taxon>Bacillati</taxon>
        <taxon>Bacillota</taxon>
        <taxon>Clostridia</taxon>
        <taxon>Lachnospirales</taxon>
        <taxon>Lachnospiraceae</taxon>
        <taxon>Diplocloster</taxon>
    </lineage>
</organism>
<dbReference type="Pfam" id="PF04203">
    <property type="entry name" value="Sortase"/>
    <property type="match status" value="1"/>
</dbReference>
<dbReference type="SUPFAM" id="SSF63817">
    <property type="entry name" value="Sortase"/>
    <property type="match status" value="1"/>
</dbReference>
<dbReference type="CDD" id="cd05828">
    <property type="entry name" value="Sortase_D_1"/>
    <property type="match status" value="1"/>
</dbReference>
<feature type="active site" description="Proton donor/acceptor" evidence="2">
    <location>
        <position position="121"/>
    </location>
</feature>
<name>A0A949K4Q4_9FIRM</name>
<dbReference type="Proteomes" id="UP000712157">
    <property type="component" value="Unassembled WGS sequence"/>
</dbReference>
<keyword evidence="1" id="KW-0378">Hydrolase</keyword>
<comment type="caution">
    <text evidence="3">The sequence shown here is derived from an EMBL/GenBank/DDBJ whole genome shotgun (WGS) entry which is preliminary data.</text>
</comment>